<sequence length="151" mass="16408">MENELRDNPASYTKTLWAFACLGGAVPMWLLTLRSTLSNLSFDNLFTVLIDLLGGFYFSVLAVPAALATALWAKRRNWRRNLAGCLKTVCAGGVCGGAYPVLLMVFLSALNSSGFWNRDDWGWAGFFAVVFAVCGMVSAAVLSVLFLPKPD</sequence>
<reference evidence="2" key="1">
    <citation type="journal article" date="2022" name="Res Sq">
        <title>Evolution of multicellular longitudinally dividing oral cavity symbionts (Neisseriaceae).</title>
        <authorList>
            <person name="Nyongesa S."/>
            <person name="Weber P."/>
            <person name="Bernet E."/>
            <person name="Pullido F."/>
            <person name="Nieckarz M."/>
            <person name="Delaby M."/>
            <person name="Nieves C."/>
            <person name="Viehboeck T."/>
            <person name="Krause N."/>
            <person name="Rivera-Millot A."/>
            <person name="Nakamura A."/>
            <person name="Vischer N."/>
            <person name="VanNieuwenhze M."/>
            <person name="Brun Y."/>
            <person name="Cava F."/>
            <person name="Bulgheresi S."/>
            <person name="Veyrier F."/>
        </authorList>
    </citation>
    <scope>NUCLEOTIDE SEQUENCE</scope>
    <source>
        <strain evidence="2">17694</strain>
    </source>
</reference>
<proteinExistence type="predicted"/>
<keyword evidence="1" id="KW-1133">Transmembrane helix</keyword>
<dbReference type="KEGG" id="ckh:LVJ77_01965"/>
<keyword evidence="1" id="KW-0812">Transmembrane</keyword>
<accession>A0A8T9MW69</accession>
<evidence type="ECO:0000256" key="1">
    <source>
        <dbReference type="SAM" id="Phobius"/>
    </source>
</evidence>
<keyword evidence="1" id="KW-0472">Membrane</keyword>
<dbReference type="RefSeq" id="WP_027008840.1">
    <property type="nucleotide sequence ID" value="NZ_CP091521.1"/>
</dbReference>
<evidence type="ECO:0000313" key="3">
    <source>
        <dbReference type="Proteomes" id="UP000831534"/>
    </source>
</evidence>
<feature type="transmembrane region" description="Helical" evidence="1">
    <location>
        <begin position="12"/>
        <end position="32"/>
    </location>
</feature>
<dbReference type="AlphaFoldDB" id="A0A8T9MW69"/>
<dbReference type="Proteomes" id="UP000831534">
    <property type="component" value="Chromosome"/>
</dbReference>
<keyword evidence="3" id="KW-1185">Reference proteome</keyword>
<organism evidence="2 3">
    <name type="scientific">Conchiformibius kuhniae</name>
    <dbReference type="NCBI Taxonomy" id="211502"/>
    <lineage>
        <taxon>Bacteria</taxon>
        <taxon>Pseudomonadati</taxon>
        <taxon>Pseudomonadota</taxon>
        <taxon>Betaproteobacteria</taxon>
        <taxon>Neisseriales</taxon>
        <taxon>Neisseriaceae</taxon>
        <taxon>Conchiformibius</taxon>
    </lineage>
</organism>
<evidence type="ECO:0000313" key="2">
    <source>
        <dbReference type="EMBL" id="UOP05085.1"/>
    </source>
</evidence>
<feature type="transmembrane region" description="Helical" evidence="1">
    <location>
        <begin position="85"/>
        <end position="109"/>
    </location>
</feature>
<name>A0A8T9MW69_9NEIS</name>
<gene>
    <name evidence="2" type="ORF">LVJ77_01965</name>
</gene>
<feature type="transmembrane region" description="Helical" evidence="1">
    <location>
        <begin position="52"/>
        <end position="73"/>
    </location>
</feature>
<dbReference type="EMBL" id="CP091521">
    <property type="protein sequence ID" value="UOP05085.1"/>
    <property type="molecule type" value="Genomic_DNA"/>
</dbReference>
<reference evidence="2" key="2">
    <citation type="submission" date="2024-09" db="EMBL/GenBank/DDBJ databases">
        <authorList>
            <person name="Veyrier F.J."/>
        </authorList>
    </citation>
    <scope>NUCLEOTIDE SEQUENCE</scope>
    <source>
        <strain evidence="2">17694</strain>
    </source>
</reference>
<feature type="transmembrane region" description="Helical" evidence="1">
    <location>
        <begin position="121"/>
        <end position="147"/>
    </location>
</feature>
<protein>
    <submittedName>
        <fullName evidence="2">Uncharacterized protein</fullName>
    </submittedName>
</protein>